<evidence type="ECO:0000313" key="1">
    <source>
        <dbReference type="EMBL" id="KKN10543.1"/>
    </source>
</evidence>
<reference evidence="1" key="1">
    <citation type="journal article" date="2015" name="Nature">
        <title>Complex archaea that bridge the gap between prokaryotes and eukaryotes.</title>
        <authorList>
            <person name="Spang A."/>
            <person name="Saw J.H."/>
            <person name="Jorgensen S.L."/>
            <person name="Zaremba-Niedzwiedzka K."/>
            <person name="Martijn J."/>
            <person name="Lind A.E."/>
            <person name="van Eijk R."/>
            <person name="Schleper C."/>
            <person name="Guy L."/>
            <person name="Ettema T.J."/>
        </authorList>
    </citation>
    <scope>NUCLEOTIDE SEQUENCE</scope>
</reference>
<sequence>MPFRFIEEEEAVEEAPASGKFRFVKTKKPKLAPGYIRAPVKAASEFFGGVVGAGPELAVSAAQAQPGIEQAEQAARPGFLGGAGLEPAPERGLLNLLSLIGQSELVKKLTPSSLQKRFAETTDEQFEPQTSVERIIARAARAGGSGVPFGLPGVVGAAGGLAGGIAEEAGAGPGVQTVSELAGLGLGGVAKKIAGTVPKAIKKPSGLPVRKFEKIKKPTKVFPGTARKAIKEIETDFKKLTSDLQTKTNRSYRALTEDPTFKSTVSDLFETVEKSASQIPESVSGRPIAQRLFIERTKIAQKGITKSSAEKVKDSELRKYSTALKDKNVTATQLLEQYRKNNQELSKLFPYGDRALENIGKREALESYNKAIASTIGENFKGTEFEDLFKFTNKRWSEIKKIETVDKFLDALFSDNKINFNQAEKAISDPKKAGRLKNALGKEGYAEFKQLNKDLLSQKDALKLLKARGFTGDEVPKRILTHLIVPRSAKALLGKDFVSKIWRMNLSKPQYIREWRKGLSLFKKGRVKQALGVLNKLDESTHPSHD</sequence>
<name>A0A0F9QZE3_9ZZZZ</name>
<gene>
    <name evidence="1" type="ORF">LCGC14_1035630</name>
</gene>
<dbReference type="EMBL" id="LAZR01004235">
    <property type="protein sequence ID" value="KKN10543.1"/>
    <property type="molecule type" value="Genomic_DNA"/>
</dbReference>
<comment type="caution">
    <text evidence="1">The sequence shown here is derived from an EMBL/GenBank/DDBJ whole genome shotgun (WGS) entry which is preliminary data.</text>
</comment>
<dbReference type="AlphaFoldDB" id="A0A0F9QZE3"/>
<protein>
    <submittedName>
        <fullName evidence="1">Uncharacterized protein</fullName>
    </submittedName>
</protein>
<organism evidence="1">
    <name type="scientific">marine sediment metagenome</name>
    <dbReference type="NCBI Taxonomy" id="412755"/>
    <lineage>
        <taxon>unclassified sequences</taxon>
        <taxon>metagenomes</taxon>
        <taxon>ecological metagenomes</taxon>
    </lineage>
</organism>
<accession>A0A0F9QZE3</accession>
<proteinExistence type="predicted"/>